<dbReference type="Proteomes" id="UP000007879">
    <property type="component" value="Unassembled WGS sequence"/>
</dbReference>
<proteinExistence type="inferred from homology"/>
<protein>
    <recommendedName>
        <fullName evidence="4">Vacuolar protein sorting-associated protein 53 homolog</fullName>
    </recommendedName>
</protein>
<organism evidence="11">
    <name type="scientific">Amphimedon queenslandica</name>
    <name type="common">Sponge</name>
    <dbReference type="NCBI Taxonomy" id="400682"/>
    <lineage>
        <taxon>Eukaryota</taxon>
        <taxon>Metazoa</taxon>
        <taxon>Porifera</taxon>
        <taxon>Demospongiae</taxon>
        <taxon>Heteroscleromorpha</taxon>
        <taxon>Haplosclerida</taxon>
        <taxon>Niphatidae</taxon>
        <taxon>Amphimedon</taxon>
    </lineage>
</organism>
<name>A0A1X7VIL5_AMPQE</name>
<gene>
    <name evidence="11" type="primary">100640319</name>
</gene>
<keyword evidence="12" id="KW-1185">Reference proteome</keyword>
<keyword evidence="8" id="KW-0175">Coiled coil</keyword>
<comment type="similarity">
    <text evidence="3">Belongs to the VPS53 family.</text>
</comment>
<dbReference type="InterPro" id="IPR038260">
    <property type="entry name" value="Vps53_C_sf"/>
</dbReference>
<dbReference type="InterPro" id="IPR039766">
    <property type="entry name" value="Vps53"/>
</dbReference>
<dbReference type="InterPro" id="IPR007234">
    <property type="entry name" value="Vps53_N"/>
</dbReference>
<dbReference type="GO" id="GO:0005829">
    <property type="term" value="C:cytosol"/>
    <property type="evidence" value="ECO:0007669"/>
    <property type="project" value="GOC"/>
</dbReference>
<dbReference type="GO" id="GO:0010008">
    <property type="term" value="C:endosome membrane"/>
    <property type="evidence" value="ECO:0007669"/>
    <property type="project" value="UniProtKB-SubCell"/>
</dbReference>
<dbReference type="GO" id="GO:0000938">
    <property type="term" value="C:GARP complex"/>
    <property type="evidence" value="ECO:0007669"/>
    <property type="project" value="InterPro"/>
</dbReference>
<comment type="subcellular location">
    <subcellularLocation>
        <location evidence="2">Endosome membrane</location>
        <topology evidence="2">Peripheral membrane protein</topology>
    </subcellularLocation>
    <subcellularLocation>
        <location evidence="1">Golgi apparatus</location>
        <location evidence="1">trans-Golgi network membrane</location>
        <topology evidence="1">Peripheral membrane protein</topology>
    </subcellularLocation>
</comment>
<dbReference type="Gene3D" id="1.10.357.110">
    <property type="entry name" value="Vacuolar protein sorting-associated protein 53, C-terminus"/>
    <property type="match status" value="1"/>
</dbReference>
<keyword evidence="7" id="KW-0472">Membrane</keyword>
<dbReference type="PANTHER" id="PTHR12820">
    <property type="entry name" value="VACUOLAR SORTING PROTEIN 53"/>
    <property type="match status" value="1"/>
</dbReference>
<evidence type="ECO:0000256" key="1">
    <source>
        <dbReference type="ARBA" id="ARBA00004150"/>
    </source>
</evidence>
<evidence type="ECO:0000256" key="2">
    <source>
        <dbReference type="ARBA" id="ARBA00004481"/>
    </source>
</evidence>
<sequence>MAADWSTDMIEELQSVLYSPDVEAAIQEVFSSEKDPLDATDFDPIEYINTLFPTEQSLASVDDTLNRMRTRINGLDNEIRTTVREQAESGHDGRQSLEDAQSTIEELFRRISNIKEKAEHSEMMVKKITGDIKQMDIAKKHLTDSIRTLEKLRLLVINLEEIDRNMRMRQYAQVASQLKGADDVVEEFKKYQTIPQIKYLIDRLSSMKHDLAAQIKVDFEKAFSIRGTAGGAKAELHDACLVLDVVDQTAKEELIKWFIKMQLTDYDMLFHESLEPSWLDKVDRRYSWMKRSLLNYEEECAAIFPLDWYMPERICIEFCKMTKKGLSNVMKAKSDQLEVKLLLFAIQKTTAFEKFLAQRFISSTYIASLVPKKVKPKKEMEEEEGQESVSKVTQDSSPFLGMISRCFEPHLNVYIESQDKNLFDLMASFVTDMKSAGPTKKGEGVVAFPSAADLFIFYKKCLVQCSSLSTGHPLLSLTEIFQKYLKEYATKILEGSLPKVSSSSSGARLTLTGIKRDTPSESKLTNDDLALVCTILCTADYCLETTMQLESKLKDKIDEQFSDKVDFTSECETFRSLTSTCVQLLVQDLESVCLNAFINMTKLSWGSVEAVGDQSSYVSLVVGHLRQTIPLIRDSLVSVRKYFINFCHKFANVFIPLFITHLYKCKPISTIAAEQLLLDTHSLKSVLIELPTLGAAVTRKAPASYTKLVNTGMEKAELIVKIVMSPHDHAEEFVSHYLSIMHGDNDTNNFHKILEMKGLRKSEQNALLDLFKTKASAKKEGEGVAVGGDKGLLGMRKLEIVERLMRARGSEKLSPTKQ</sequence>
<dbReference type="InterPro" id="IPR031745">
    <property type="entry name" value="Vps53_C"/>
</dbReference>
<evidence type="ECO:0000256" key="8">
    <source>
        <dbReference type="SAM" id="Coils"/>
    </source>
</evidence>
<dbReference type="EnsemblMetazoa" id="Aqu2.1.39758_001">
    <property type="protein sequence ID" value="Aqu2.1.39758_001"/>
    <property type="gene ID" value="Aqu2.1.39758"/>
</dbReference>
<dbReference type="GO" id="GO:0042147">
    <property type="term" value="P:retrograde transport, endosome to Golgi"/>
    <property type="evidence" value="ECO:0007669"/>
    <property type="project" value="InterPro"/>
</dbReference>
<dbReference type="EnsemblMetazoa" id="XM_019993174.1">
    <property type="protein sequence ID" value="XP_019848733.1"/>
    <property type="gene ID" value="LOC100640319"/>
</dbReference>
<feature type="coiled-coil region" evidence="8">
    <location>
        <begin position="58"/>
        <end position="117"/>
    </location>
</feature>
<evidence type="ECO:0000259" key="9">
    <source>
        <dbReference type="Pfam" id="PF04100"/>
    </source>
</evidence>
<keyword evidence="5" id="KW-0967">Endosome</keyword>
<evidence type="ECO:0000256" key="5">
    <source>
        <dbReference type="ARBA" id="ARBA00022753"/>
    </source>
</evidence>
<evidence type="ECO:0000256" key="6">
    <source>
        <dbReference type="ARBA" id="ARBA00023034"/>
    </source>
</evidence>
<dbReference type="Pfam" id="PF04100">
    <property type="entry name" value="Vps53_N"/>
    <property type="match status" value="1"/>
</dbReference>
<dbReference type="InParanoid" id="A0A1X7VIL5"/>
<dbReference type="AlphaFoldDB" id="A0A1X7VIL5"/>
<feature type="domain" description="Vps53 C-terminal" evidence="10">
    <location>
        <begin position="674"/>
        <end position="759"/>
    </location>
</feature>
<evidence type="ECO:0000256" key="7">
    <source>
        <dbReference type="ARBA" id="ARBA00023136"/>
    </source>
</evidence>
<feature type="domain" description="Vps53 N-terminal" evidence="9">
    <location>
        <begin position="41"/>
        <end position="433"/>
    </location>
</feature>
<keyword evidence="6" id="KW-0333">Golgi apparatus</keyword>
<evidence type="ECO:0000259" key="10">
    <source>
        <dbReference type="Pfam" id="PF16854"/>
    </source>
</evidence>
<dbReference type="PANTHER" id="PTHR12820:SF0">
    <property type="entry name" value="VACUOLAR PROTEIN SORTING-ASSOCIATED PROTEIN 53 HOMOLOG"/>
    <property type="match status" value="1"/>
</dbReference>
<accession>A0A1X7VIL5</accession>
<dbReference type="OrthoDB" id="10261632at2759"/>
<dbReference type="Pfam" id="PF16854">
    <property type="entry name" value="VPS53_C"/>
    <property type="match status" value="1"/>
</dbReference>
<dbReference type="eggNOG" id="KOG2180">
    <property type="taxonomic scope" value="Eukaryota"/>
</dbReference>
<evidence type="ECO:0000313" key="12">
    <source>
        <dbReference type="Proteomes" id="UP000007879"/>
    </source>
</evidence>
<dbReference type="STRING" id="400682.A0A1X7VIL5"/>
<dbReference type="FunCoup" id="A0A1X7VIL5">
    <property type="interactions" value="563"/>
</dbReference>
<reference evidence="12" key="1">
    <citation type="journal article" date="2010" name="Nature">
        <title>The Amphimedon queenslandica genome and the evolution of animal complexity.</title>
        <authorList>
            <person name="Srivastava M."/>
            <person name="Simakov O."/>
            <person name="Chapman J."/>
            <person name="Fahey B."/>
            <person name="Gauthier M.E."/>
            <person name="Mitros T."/>
            <person name="Richards G.S."/>
            <person name="Conaco C."/>
            <person name="Dacre M."/>
            <person name="Hellsten U."/>
            <person name="Larroux C."/>
            <person name="Putnam N.H."/>
            <person name="Stanke M."/>
            <person name="Adamska M."/>
            <person name="Darling A."/>
            <person name="Degnan S.M."/>
            <person name="Oakley T.H."/>
            <person name="Plachetzki D.C."/>
            <person name="Zhai Y."/>
            <person name="Adamski M."/>
            <person name="Calcino A."/>
            <person name="Cummins S.F."/>
            <person name="Goodstein D.M."/>
            <person name="Harris C."/>
            <person name="Jackson D.J."/>
            <person name="Leys S.P."/>
            <person name="Shu S."/>
            <person name="Woodcroft B.J."/>
            <person name="Vervoort M."/>
            <person name="Kosik K.S."/>
            <person name="Manning G."/>
            <person name="Degnan B.M."/>
            <person name="Rokhsar D.S."/>
        </authorList>
    </citation>
    <scope>NUCLEOTIDE SEQUENCE [LARGE SCALE GENOMIC DNA]</scope>
</reference>
<evidence type="ECO:0000313" key="11">
    <source>
        <dbReference type="EnsemblMetazoa" id="Aqu2.1.39758_001"/>
    </source>
</evidence>
<evidence type="ECO:0000256" key="3">
    <source>
        <dbReference type="ARBA" id="ARBA00008628"/>
    </source>
</evidence>
<dbReference type="KEGG" id="aqu:100640319"/>
<evidence type="ECO:0000256" key="4">
    <source>
        <dbReference type="ARBA" id="ARBA00014103"/>
    </source>
</evidence>
<reference evidence="11" key="2">
    <citation type="submission" date="2017-05" db="UniProtKB">
        <authorList>
            <consortium name="EnsemblMetazoa"/>
        </authorList>
    </citation>
    <scope>IDENTIFICATION</scope>
</reference>